<evidence type="ECO:0000256" key="6">
    <source>
        <dbReference type="ARBA" id="ARBA00023316"/>
    </source>
</evidence>
<feature type="domain" description="Peptidase S11 D-alanyl-D-alanine carboxypeptidase A N-terminal" evidence="9">
    <location>
        <begin position="56"/>
        <end position="284"/>
    </location>
</feature>
<dbReference type="InterPro" id="IPR018044">
    <property type="entry name" value="Peptidase_S11"/>
</dbReference>
<proteinExistence type="inferred from homology"/>
<keyword evidence="4" id="KW-0133">Cell shape</keyword>
<dbReference type="InterPro" id="IPR001967">
    <property type="entry name" value="Peptidase_S11_N"/>
</dbReference>
<dbReference type="PANTHER" id="PTHR21581:SF6">
    <property type="entry name" value="TRAFFICKING PROTEIN PARTICLE COMPLEX SUBUNIT 12"/>
    <property type="match status" value="1"/>
</dbReference>
<comment type="similarity">
    <text evidence="1 7">Belongs to the peptidase S11 family.</text>
</comment>
<comment type="caution">
    <text evidence="10">The sequence shown here is derived from an EMBL/GenBank/DDBJ whole genome shotgun (WGS) entry which is preliminary data.</text>
</comment>
<keyword evidence="8" id="KW-0812">Transmembrane</keyword>
<reference evidence="10 11" key="1">
    <citation type="submission" date="2023-06" db="EMBL/GenBank/DDBJ databases">
        <title>Sporosarcina sp. nov., isolated from Korean traditional fermented seafood 'Jeotgal'.</title>
        <authorList>
            <person name="Yang A.-I."/>
            <person name="Shin N.-R."/>
        </authorList>
    </citation>
    <scope>NUCLEOTIDE SEQUENCE [LARGE SCALE GENOMIC DNA]</scope>
    <source>
        <strain evidence="10 11">KCTC3840</strain>
    </source>
</reference>
<evidence type="ECO:0000259" key="9">
    <source>
        <dbReference type="Pfam" id="PF00768"/>
    </source>
</evidence>
<protein>
    <submittedName>
        <fullName evidence="10">Serine hydrolase</fullName>
    </submittedName>
</protein>
<evidence type="ECO:0000256" key="3">
    <source>
        <dbReference type="ARBA" id="ARBA00022801"/>
    </source>
</evidence>
<evidence type="ECO:0000313" key="10">
    <source>
        <dbReference type="EMBL" id="MDW0111125.1"/>
    </source>
</evidence>
<keyword evidence="3 10" id="KW-0378">Hydrolase</keyword>
<keyword evidence="6" id="KW-0961">Cell wall biogenesis/degradation</keyword>
<dbReference type="PRINTS" id="PR00725">
    <property type="entry name" value="DADACBPTASE1"/>
</dbReference>
<dbReference type="Pfam" id="PF00768">
    <property type="entry name" value="Peptidase_S11"/>
    <property type="match status" value="1"/>
</dbReference>
<keyword evidence="2" id="KW-0732">Signal</keyword>
<dbReference type="InterPro" id="IPR012338">
    <property type="entry name" value="Beta-lactam/transpept-like"/>
</dbReference>
<dbReference type="Proteomes" id="UP001280629">
    <property type="component" value="Unassembled WGS sequence"/>
</dbReference>
<dbReference type="RefSeq" id="WP_317936730.1">
    <property type="nucleotide sequence ID" value="NZ_JAUBDH010000010.1"/>
</dbReference>
<dbReference type="Gene3D" id="3.40.710.10">
    <property type="entry name" value="DD-peptidase/beta-lactamase superfamily"/>
    <property type="match status" value="1"/>
</dbReference>
<sequence length="310" mass="34369">MRKLWTVIKGFVLFIIVLMIGMYVTGWNGLNDNESLRAEQSVPQRIQQIDAYTSPYIYMMDRDNGKAVYEKQADAKAYPASLTKMMTTIVALEHIEDLSANAPVDTETYQKMVAHNASMAGFYGREAVTYRDLLYGTILPSGGEASNSLAIHVAGSTNQFVMMMNEKAKELGMTRTHFMNPEGLHDAKQYTTASDMAMLLDYALDNQDFRAILTKQSFQTTATADHPQGIALRSTVLSSLHAEDQKGFEILGGKSGTTYEAGQCWATFGTVGNQEYISIVMGAPLEDISHPDRAQKKDTLRLFAEVVEGR</sequence>
<dbReference type="EMBL" id="JAUBDH010000010">
    <property type="protein sequence ID" value="MDW0111125.1"/>
    <property type="molecule type" value="Genomic_DNA"/>
</dbReference>
<dbReference type="PANTHER" id="PTHR21581">
    <property type="entry name" value="D-ALANYL-D-ALANINE CARBOXYPEPTIDASE"/>
    <property type="match status" value="1"/>
</dbReference>
<dbReference type="SUPFAM" id="SSF56601">
    <property type="entry name" value="beta-lactamase/transpeptidase-like"/>
    <property type="match status" value="1"/>
</dbReference>
<keyword evidence="8" id="KW-0472">Membrane</keyword>
<evidence type="ECO:0000256" key="4">
    <source>
        <dbReference type="ARBA" id="ARBA00022960"/>
    </source>
</evidence>
<evidence type="ECO:0000256" key="5">
    <source>
        <dbReference type="ARBA" id="ARBA00022984"/>
    </source>
</evidence>
<keyword evidence="11" id="KW-1185">Reference proteome</keyword>
<keyword evidence="8" id="KW-1133">Transmembrane helix</keyword>
<evidence type="ECO:0000256" key="8">
    <source>
        <dbReference type="SAM" id="Phobius"/>
    </source>
</evidence>
<evidence type="ECO:0000313" key="11">
    <source>
        <dbReference type="Proteomes" id="UP001280629"/>
    </source>
</evidence>
<gene>
    <name evidence="10" type="ORF">QT716_13955</name>
</gene>
<accession>A0ABU4G2C1</accession>
<keyword evidence="5" id="KW-0573">Peptidoglycan synthesis</keyword>
<evidence type="ECO:0000256" key="1">
    <source>
        <dbReference type="ARBA" id="ARBA00007164"/>
    </source>
</evidence>
<organism evidence="10 11">
    <name type="scientific">Sporosarcina aquimarina</name>
    <dbReference type="NCBI Taxonomy" id="114975"/>
    <lineage>
        <taxon>Bacteria</taxon>
        <taxon>Bacillati</taxon>
        <taxon>Bacillota</taxon>
        <taxon>Bacilli</taxon>
        <taxon>Bacillales</taxon>
        <taxon>Caryophanaceae</taxon>
        <taxon>Sporosarcina</taxon>
    </lineage>
</organism>
<evidence type="ECO:0000256" key="7">
    <source>
        <dbReference type="RuleBase" id="RU004016"/>
    </source>
</evidence>
<name>A0ABU4G2C1_9BACL</name>
<dbReference type="GO" id="GO:0016787">
    <property type="term" value="F:hydrolase activity"/>
    <property type="evidence" value="ECO:0007669"/>
    <property type="project" value="UniProtKB-KW"/>
</dbReference>
<evidence type="ECO:0000256" key="2">
    <source>
        <dbReference type="ARBA" id="ARBA00022729"/>
    </source>
</evidence>
<feature type="transmembrane region" description="Helical" evidence="8">
    <location>
        <begin position="7"/>
        <end position="27"/>
    </location>
</feature>